<feature type="transmembrane region" description="Helical" evidence="2">
    <location>
        <begin position="52"/>
        <end position="75"/>
    </location>
</feature>
<evidence type="ECO:0000313" key="3">
    <source>
        <dbReference type="EMBL" id="AKX34473.1"/>
    </source>
</evidence>
<dbReference type="EMBL" id="CP012357">
    <property type="protein sequence ID" value="AKX34473.1"/>
    <property type="molecule type" value="Genomic_DNA"/>
</dbReference>
<evidence type="ECO:0000256" key="2">
    <source>
        <dbReference type="SAM" id="Phobius"/>
    </source>
</evidence>
<accession>A0A0K1W2S1</accession>
<name>A0A0K1W2S1_9MOLU</name>
<feature type="region of interest" description="Disordered" evidence="1">
    <location>
        <begin position="208"/>
        <end position="242"/>
    </location>
</feature>
<dbReference type="OrthoDB" id="389702at2"/>
<keyword evidence="2" id="KW-1133">Transmembrane helix</keyword>
<dbReference type="STRING" id="216942.SLITO_v1c08580"/>
<keyword evidence="4" id="KW-1185">Reference proteome</keyword>
<dbReference type="Proteomes" id="UP000067476">
    <property type="component" value="Chromosome"/>
</dbReference>
<protein>
    <submittedName>
        <fullName evidence="3">Uncharacterized protein</fullName>
    </submittedName>
</protein>
<dbReference type="KEGG" id="sll:SLITO_v1c08580"/>
<gene>
    <name evidence="3" type="ORF">SLITO_v1c08580</name>
</gene>
<dbReference type="AlphaFoldDB" id="A0A0K1W2S1"/>
<evidence type="ECO:0000313" key="4">
    <source>
        <dbReference type="Proteomes" id="UP000067476"/>
    </source>
</evidence>
<sequence length="242" mass="28065">MLNLLVDFKNNSQFYIINSIAILVLWLPALFMYYSLFNYLKVKDKPKYLNKLAISLITLDIILSTIFSSISLVFVNLDIVSISTDSVIALTTLVLGYLFIAIYYFVIFIWSHYLWMIFDETKINTLSDKVSYDKITKVVNDVDSNNVYLNFLEGVRKNRKLKMNKNSATAKFFLESCGIVKINVEEISQQKFYSTQEANSKEAVYEKLNKNTKKTDPIKPENTKSVEKTEKDKKETKTEKND</sequence>
<keyword evidence="2" id="KW-0472">Membrane</keyword>
<reference evidence="3 4" key="1">
    <citation type="journal article" date="2015" name="Genome Announc.">
        <title>Complete Genome Sequence of Spiroplasma litorale TN-1T (DSM 21781), a Bacterium Isolated from a Green-Eyed Horsefly (Tabanus nigrovittatus).</title>
        <authorList>
            <person name="Lo W.S."/>
            <person name="Lai Y.C."/>
            <person name="Lien Y.W."/>
            <person name="Wang T.H."/>
            <person name="Kuo C.H."/>
        </authorList>
    </citation>
    <scope>NUCLEOTIDE SEQUENCE [LARGE SCALE GENOMIC DNA]</scope>
    <source>
        <strain evidence="3 4">TN-1</strain>
    </source>
</reference>
<dbReference type="PATRIC" id="fig|216942.3.peg.873"/>
<keyword evidence="2" id="KW-0812">Transmembrane</keyword>
<proteinExistence type="predicted"/>
<organism evidence="3 4">
    <name type="scientific">Spiroplasma litorale</name>
    <dbReference type="NCBI Taxonomy" id="216942"/>
    <lineage>
        <taxon>Bacteria</taxon>
        <taxon>Bacillati</taxon>
        <taxon>Mycoplasmatota</taxon>
        <taxon>Mollicutes</taxon>
        <taxon>Entomoplasmatales</taxon>
        <taxon>Spiroplasmataceae</taxon>
        <taxon>Spiroplasma</taxon>
    </lineage>
</organism>
<feature type="transmembrane region" description="Helical" evidence="2">
    <location>
        <begin position="87"/>
        <end position="110"/>
    </location>
</feature>
<feature type="transmembrane region" description="Helical" evidence="2">
    <location>
        <begin position="15"/>
        <end position="40"/>
    </location>
</feature>
<evidence type="ECO:0000256" key="1">
    <source>
        <dbReference type="SAM" id="MobiDB-lite"/>
    </source>
</evidence>
<dbReference type="RefSeq" id="WP_075058562.1">
    <property type="nucleotide sequence ID" value="NZ_CP012357.1"/>
</dbReference>